<evidence type="ECO:0000256" key="1">
    <source>
        <dbReference type="SAM" id="MobiDB-lite"/>
    </source>
</evidence>
<keyword evidence="3" id="KW-1185">Reference proteome</keyword>
<evidence type="ECO:0000313" key="3">
    <source>
        <dbReference type="Proteomes" id="UP000193900"/>
    </source>
</evidence>
<organism evidence="2 3">
    <name type="scientific">Roseisalinus antarcticus</name>
    <dbReference type="NCBI Taxonomy" id="254357"/>
    <lineage>
        <taxon>Bacteria</taxon>
        <taxon>Pseudomonadati</taxon>
        <taxon>Pseudomonadota</taxon>
        <taxon>Alphaproteobacteria</taxon>
        <taxon>Rhodobacterales</taxon>
        <taxon>Roseobacteraceae</taxon>
        <taxon>Roseisalinus</taxon>
    </lineage>
</organism>
<dbReference type="EMBL" id="FWFZ01000006">
    <property type="protein sequence ID" value="SLN38986.1"/>
    <property type="molecule type" value="Genomic_DNA"/>
</dbReference>
<sequence>MFYCVSPVPSVLARAGDYQGCAIFHRGTRQEMKPENQKFETPRMSGPSSTGINLAAHGGPAAVSQTWAGPRLRSCLI</sequence>
<protein>
    <submittedName>
        <fullName evidence="2">Uncharacterized protein</fullName>
    </submittedName>
</protein>
<evidence type="ECO:0000313" key="2">
    <source>
        <dbReference type="EMBL" id="SLN38986.1"/>
    </source>
</evidence>
<dbReference type="Proteomes" id="UP000193900">
    <property type="component" value="Unassembled WGS sequence"/>
</dbReference>
<feature type="region of interest" description="Disordered" evidence="1">
    <location>
        <begin position="34"/>
        <end position="55"/>
    </location>
</feature>
<gene>
    <name evidence="2" type="ORF">ROA7023_01488</name>
</gene>
<accession>A0A1Y5SJ29</accession>
<reference evidence="2 3" key="1">
    <citation type="submission" date="2017-03" db="EMBL/GenBank/DDBJ databases">
        <authorList>
            <person name="Afonso C.L."/>
            <person name="Miller P.J."/>
            <person name="Scott M.A."/>
            <person name="Spackman E."/>
            <person name="Goraichik I."/>
            <person name="Dimitrov K.M."/>
            <person name="Suarez D.L."/>
            <person name="Swayne D.E."/>
        </authorList>
    </citation>
    <scope>NUCLEOTIDE SEQUENCE [LARGE SCALE GENOMIC DNA]</scope>
    <source>
        <strain evidence="2 3">CECT 7023</strain>
    </source>
</reference>
<name>A0A1Y5SJ29_9RHOB</name>
<proteinExistence type="predicted"/>
<dbReference type="AlphaFoldDB" id="A0A1Y5SJ29"/>